<feature type="domain" description="MBG" evidence="2">
    <location>
        <begin position="1693"/>
        <end position="1757"/>
    </location>
</feature>
<dbReference type="InterPro" id="IPR059226">
    <property type="entry name" value="Choice_anch_Q_dom"/>
</dbReference>
<dbReference type="InterPro" id="IPR012334">
    <property type="entry name" value="Pectin_lyas_fold"/>
</dbReference>
<evidence type="ECO:0000313" key="4">
    <source>
        <dbReference type="Proteomes" id="UP001597361"/>
    </source>
</evidence>
<dbReference type="EMBL" id="JBHUHR010000046">
    <property type="protein sequence ID" value="MFD2036956.1"/>
    <property type="molecule type" value="Genomic_DNA"/>
</dbReference>
<dbReference type="NCBIfam" id="TIGR04131">
    <property type="entry name" value="Bac_Flav_CTERM"/>
    <property type="match status" value="1"/>
</dbReference>
<dbReference type="Proteomes" id="UP001597361">
    <property type="component" value="Unassembled WGS sequence"/>
</dbReference>
<keyword evidence="4" id="KW-1185">Reference proteome</keyword>
<dbReference type="InterPro" id="IPR006626">
    <property type="entry name" value="PbH1"/>
</dbReference>
<comment type="caution">
    <text evidence="3">The sequence shown here is derived from an EMBL/GenBank/DDBJ whole genome shotgun (WGS) entry which is preliminary data.</text>
</comment>
<feature type="domain" description="Bacterial Ig-like" evidence="1">
    <location>
        <begin position="2336"/>
        <end position="2386"/>
    </location>
</feature>
<dbReference type="Pfam" id="PF07532">
    <property type="entry name" value="Big_4"/>
    <property type="match status" value="1"/>
</dbReference>
<dbReference type="InterPro" id="IPR026341">
    <property type="entry name" value="T9SS_type_B"/>
</dbReference>
<evidence type="ECO:0000259" key="1">
    <source>
        <dbReference type="Pfam" id="PF07532"/>
    </source>
</evidence>
<protein>
    <submittedName>
        <fullName evidence="3">MBG domain-containing protein</fullName>
    </submittedName>
</protein>
<evidence type="ECO:0000313" key="3">
    <source>
        <dbReference type="EMBL" id="MFD2036956.1"/>
    </source>
</evidence>
<dbReference type="InterPro" id="IPR011081">
    <property type="entry name" value="Big_4"/>
</dbReference>
<dbReference type="RefSeq" id="WP_376888472.1">
    <property type="nucleotide sequence ID" value="NZ_JBHUHR010000046.1"/>
</dbReference>
<dbReference type="Pfam" id="PF13585">
    <property type="entry name" value="CHU_C"/>
    <property type="match status" value="1"/>
</dbReference>
<feature type="domain" description="MBG" evidence="2">
    <location>
        <begin position="2259"/>
        <end position="2323"/>
    </location>
</feature>
<dbReference type="InterPro" id="IPR043772">
    <property type="entry name" value="MBG_3"/>
</dbReference>
<proteinExistence type="predicted"/>
<feature type="domain" description="MBG" evidence="2">
    <location>
        <begin position="1551"/>
        <end position="1615"/>
    </location>
</feature>
<name>A0ABW4VTE8_9BACT</name>
<dbReference type="Gene3D" id="2.160.20.10">
    <property type="entry name" value="Single-stranded right-handed beta-helix, Pectin lyase-like"/>
    <property type="match status" value="3"/>
</dbReference>
<dbReference type="SMART" id="SM00710">
    <property type="entry name" value="PbH1"/>
    <property type="match status" value="13"/>
</dbReference>
<dbReference type="NCBIfam" id="NF041518">
    <property type="entry name" value="choice_anch_Q"/>
    <property type="match status" value="3"/>
</dbReference>
<evidence type="ECO:0000259" key="2">
    <source>
        <dbReference type="Pfam" id="PF18887"/>
    </source>
</evidence>
<reference evidence="4" key="1">
    <citation type="journal article" date="2019" name="Int. J. Syst. Evol. Microbiol.">
        <title>The Global Catalogue of Microorganisms (GCM) 10K type strain sequencing project: providing services to taxonomists for standard genome sequencing and annotation.</title>
        <authorList>
            <consortium name="The Broad Institute Genomics Platform"/>
            <consortium name="The Broad Institute Genome Sequencing Center for Infectious Disease"/>
            <person name="Wu L."/>
            <person name="Ma J."/>
        </authorList>
    </citation>
    <scope>NUCLEOTIDE SEQUENCE [LARGE SCALE GENOMIC DNA]</scope>
    <source>
        <strain evidence="4">CGMCC 1.15180</strain>
    </source>
</reference>
<organism evidence="3 4">
    <name type="scientific">Belliella marina</name>
    <dbReference type="NCBI Taxonomy" id="1644146"/>
    <lineage>
        <taxon>Bacteria</taxon>
        <taxon>Pseudomonadati</taxon>
        <taxon>Bacteroidota</taxon>
        <taxon>Cytophagia</taxon>
        <taxon>Cytophagales</taxon>
        <taxon>Cyclobacteriaceae</taxon>
        <taxon>Belliella</taxon>
    </lineage>
</organism>
<gene>
    <name evidence="3" type="ORF">ACFSKL_19285</name>
</gene>
<accession>A0ABW4VTE8</accession>
<dbReference type="PANTHER" id="PTHR11319:SF35">
    <property type="entry name" value="OUTER MEMBRANE PROTEIN PMPC-RELATED"/>
    <property type="match status" value="1"/>
</dbReference>
<dbReference type="SUPFAM" id="SSF51126">
    <property type="entry name" value="Pectin lyase-like"/>
    <property type="match status" value="3"/>
</dbReference>
<feature type="domain" description="MBG" evidence="2">
    <location>
        <begin position="1975"/>
        <end position="2041"/>
    </location>
</feature>
<feature type="domain" description="MBG" evidence="2">
    <location>
        <begin position="2046"/>
        <end position="2112"/>
    </location>
</feature>
<dbReference type="Pfam" id="PF18887">
    <property type="entry name" value="MBG_3"/>
    <property type="match status" value="5"/>
</dbReference>
<sequence length="2596" mass="271899">MKTPLPFLWPVGSFTNSRSIMITMMLLFFSIFSVVAQISPTNNILYINKNVSGGNQNGSSWANALPELRDALSWAATGWDASTNGTLQIWVAEGIYTPTASPTDRDATFQLVNGVELYGGFDPDNGIEDLTHDRILPSFGGAGGGQGTILSGDIDTNDTAEVITDPDTQIQGNNSYTVVNGSDTDNTAKLDGFTITAGNADVATTIADTSPARCGGGIYINNGSPVIAHTTVAGNKATAYGGGLFMYGSGNPVLTHLNISHNKAGSIGGGVSNLGLNINLTISHSNIAENTANSLHGGGIYNSGTLNLTNTTLSGNTAGSRGGGILNWGGTTTLSNTIVWGNTAGNEGNEIYNNSNPSGNVTLTLSNCLYPNGGIYDRDNGGTITFNETNILHSDPQFTDAANGDFALQNTSAAINAGDNTLYTAAGSDLANDVDLAGNPRVYDYADGGIIDIGAYEYQGELFSITPTNGVLYVDKNVSGGNQNGSSWANALPELADALKWANDNKANWTNTSPLQIYVAKGTYKPQYKVAEVDDQNNPTTDRDKSFLMVPNVQLYGGFDPENSITTLDDDRELPSSGGSVLSGDIGTENNNADNTYHVVLSLGAVGTALLDGFTITGGNADGGLAYITVNTKIIWLNSGGGMYNDSSSPVLTNVTISGNTASDYGGGIVNAYTSSPVLTNVIISGNTTGGYGGGMDNSYSASPVLTNVTISGNTATYGGGIFNKESAPVLTNVTISGNRADDESGGIYNQSSSSPLIRNSIIYNNNTGIKNTDASSSPSISYSLVQGINSTVDGNIDGSIDPLFTDVANGDYTLQAVSPVIDAGNSALFAGLDANTQDLAGNLRLMGDNIDMGAYEFQGEPAGQISPTNGVLYVDINVDEVDPNYTGDGSSWENALPQLADALKWARKQHETDNNWLQNDFLQIYVAQGTYKPLYNAEDGQYSADGGRDNAFVMVKNVQLYGGFDPANGIVDLTHDRILPSFGGAGGGTILSGDLDANDTPGIPSENDPLRNDNAYHVLISAGDLENALLDGFSVMGGHANIWNNGRVDVWGTSIDRAYGGGLYIDGNGLTVSRTAFSENLSFRGGGVVGIYNASADFLNSTFINNYSPTYGGGISLFPGGTFSIVNGLIANNTAYNSGGGIGNSGTLNLTNTTLSGNTAGSSGGGIFNYPGSTATLSNTILWGNTAGNQGDEIFTYSDEFGNVTLTSTNCLYPNNAIYNNDVFGGTTTVNETDILDRDPQFTDPANGDFSLQNTSPAINMGDNTLYTTAGGDLQNDVDLAGNTRLIGTNIDMGAFEFQQLPQTITFNSPPTLTYGDVNIGFDVSTTSGLPITYSLNDNDFVSATSNGSGLNALQATESLIEITVSVAGNETYEATNVTVSIPVGRLQLEIAAPIISPKEYDGTTDVILELGSILNQIEVDVLQVDFTAFFDNPDAGSEKTITVQFMISGTDADNYLAPNTFISNEGIITPATITGITFEDQSFVFDGTEKTIEITGTLPEGTSVAYSDNTRTNVGTQEATATITGANFTTVVLTADLTIIPADILGIGFEDASFTYDGTAKSIEIMGTLPAGTSVAYSDNTRTSVGTHEATATITGSNFTTLVLTAELTITPADISGIVFEDASFIFDGTAKTIEITGTLPAGTSVAYSDNARTNVGTQEATATITGSNFNDLVLTADLTITPADISGIVFEDASFTYDGTAKSIEITGTLPAGTSVAYSDNSRTNVGIQEATATITGSNFTTLVLTADLTITPAEITGITFEDASFIFDGTEKTIEITGTLPEGTSVAYSDNTRTNVGTQEATATITGANFTTLVLTADLTITPADISGITFDDASFVFDGTEKTIEITGALPEGASVAYSDYARTNVGTQEATATITGSNFTTLVLTADLTIVPADISGIGFDDASFIFDGTAKIIEITGTLPTGTSVAYTDNTRTNVGTQEATATITGANFTTLVLTADLTITPADISGITFEDGSFIFDGTAKSIEITGTLPAGTSVAYTDNTRTNVGTQEATATITGSNFTTLVLTADLTITPAVISGITFDDASFVFDGTEKSIEIMGTLPAGTSIAYSENSRTNVGTHEATATITGSNFTTLVLTADLTITPADISGITFEDASFIFDGTEKSIEITGTLPEGTSVAYSDNTRINVGTQQATATITGSNFTTLVLTADLTITPADISGITFEDASFTYDGTAKSIEITGTLPEGTSAAYSDNTRTNVGTQETTAAITGSNFTTLVLTADLTITPADISGITFDDASFVFDGTEKTIEITGTLPEGTSVAYSDNTRTNVGSQEVTATITGSNFTTLVLTADLTITPTELAEILVDDEITTPWSVDPELPGEVDVLMQDGQILRYEVAWDKSTLNLLDRGTYSVSGTVNLPTGVLNPSGKEAILQVIVLPKPAPTGLTLSNNRFVPDPNVSMQEIGSFTVIDEIDQIHTVELVPGAGDNVYFEISGDVLYWSSSEEAAGRMEFRILARVTDRDGNVMERSFTILRDRKDISEITVFNTFSPNGDGVNDTWGVPDLKYYVGGRVQVFDKGGERLFYTESPEERWDGTHNGKQMPVGTYYWVLESRETGEIRRGVLTILKN</sequence>
<dbReference type="InterPro" id="IPR011050">
    <property type="entry name" value="Pectin_lyase_fold/virulence"/>
</dbReference>
<dbReference type="PANTHER" id="PTHR11319">
    <property type="entry name" value="G PROTEIN-COUPLED RECEPTOR-RELATED"/>
    <property type="match status" value="1"/>
</dbReference>